<name>K7VSV1_MAIZE</name>
<proteinExistence type="inferred from homology"/>
<sequence length="596" mass="67195">MGRNRRLVISEPTAHQGPEKPNAITRVGLGSSEARASPRAAAKTLKTRDAGGEEERAEAEMATRMKDVARRSTKKYVEEALYRRLFRKGSTPQAVREEVDGFLDSRKRAFKWEVGVCVRRMRRNALYRPSLKLSEVMARRGMNPTVSDQAIRLDLIAKSRGIAAAEKYFLDLPETSKTHLTYGALLNSYCKELMTEKAESLMEKMKELNFAFTAMSFNSLMTMYTKVNQAEKVPSIIQDMKADDVLPDVFTYNVWMRALAALKDIPGVERVIEEMKRDGRVAPDWTTYSNLASIYVEAGMFEKAEAALKELEKRNTSNDIEAYQFLITLYGRTQNLVEVHRVWRSLKRDNPRMANMSYLNMIQVLANLKDLSAAEACFKEWEARHIHPPKTNTKGSGADNTPGADPKSPSNPPNNQSGTKETGDETAEDLQPKHPKYDIRVANAMIKAYITEGMLDKAVAMKKRAKMRGGRLNAKTWEIFMEHYLKTGDLKMAHWCADRAMKKGHSSGRIWVPPPAVTETLMSYFEENKDVDGAERYVGALKKVQKDLGAPVFEPLVRTYAAAGKKFPGMRQRLKIENVEVGEGTAQLLDSICADQ</sequence>
<feature type="repeat" description="PPR" evidence="4">
    <location>
        <begin position="178"/>
        <end position="212"/>
    </location>
</feature>
<organism evidence="6">
    <name type="scientific">Zea mays</name>
    <name type="common">Maize</name>
    <dbReference type="NCBI Taxonomy" id="4577"/>
    <lineage>
        <taxon>Eukaryota</taxon>
        <taxon>Viridiplantae</taxon>
        <taxon>Streptophyta</taxon>
        <taxon>Embryophyta</taxon>
        <taxon>Tracheophyta</taxon>
        <taxon>Spermatophyta</taxon>
        <taxon>Magnoliopsida</taxon>
        <taxon>Liliopsida</taxon>
        <taxon>Poales</taxon>
        <taxon>Poaceae</taxon>
        <taxon>PACMAD clade</taxon>
        <taxon>Panicoideae</taxon>
        <taxon>Andropogonodae</taxon>
        <taxon>Andropogoneae</taxon>
        <taxon>Tripsacinae</taxon>
        <taxon>Zea</taxon>
    </lineage>
</organism>
<dbReference type="OMA" id="MRHFEQE"/>
<feature type="compositionally biased region" description="Basic and acidic residues" evidence="5">
    <location>
        <begin position="46"/>
        <end position="56"/>
    </location>
</feature>
<feature type="compositionally biased region" description="Low complexity" evidence="5">
    <location>
        <begin position="31"/>
        <end position="42"/>
    </location>
</feature>
<dbReference type="Pfam" id="PF13041">
    <property type="entry name" value="PPR_2"/>
    <property type="match status" value="1"/>
</dbReference>
<dbReference type="Pfam" id="PF01535">
    <property type="entry name" value="PPR"/>
    <property type="match status" value="3"/>
</dbReference>
<keyword evidence="3" id="KW-0809">Transit peptide</keyword>
<dbReference type="FunFam" id="1.25.40.10:FF:000443">
    <property type="entry name" value="Pentatricopeptide repeat-containing protein"/>
    <property type="match status" value="1"/>
</dbReference>
<evidence type="ECO:0000313" key="6">
    <source>
        <dbReference type="EMBL" id="AQL02397.1"/>
    </source>
</evidence>
<dbReference type="PROSITE" id="PS51375">
    <property type="entry name" value="PPR"/>
    <property type="match status" value="3"/>
</dbReference>
<dbReference type="ExpressionAtlas" id="K7VSV1">
    <property type="expression patterns" value="baseline and differential"/>
</dbReference>
<dbReference type="Gene3D" id="1.25.40.10">
    <property type="entry name" value="Tetratricopeptide repeat domain"/>
    <property type="match status" value="3"/>
</dbReference>
<reference evidence="6" key="1">
    <citation type="submission" date="2015-12" db="EMBL/GenBank/DDBJ databases">
        <title>Update maize B73 reference genome by single molecule sequencing technologies.</title>
        <authorList>
            <consortium name="Maize Genome Sequencing Project"/>
            <person name="Ware D."/>
        </authorList>
    </citation>
    <scope>NUCLEOTIDE SEQUENCE</scope>
    <source>
        <tissue evidence="6">Seedling</tissue>
    </source>
</reference>
<dbReference type="STRING" id="4577.K7VSV1"/>
<dbReference type="PANTHER" id="PTHR45717">
    <property type="entry name" value="OS12G0527900 PROTEIN"/>
    <property type="match status" value="1"/>
</dbReference>
<dbReference type="FunFam" id="1.25.40.10:FF:000541">
    <property type="entry name" value="Pentatricopeptide repeat-containing protein"/>
    <property type="match status" value="1"/>
</dbReference>
<feature type="repeat" description="PPR" evidence="4">
    <location>
        <begin position="248"/>
        <end position="282"/>
    </location>
</feature>
<dbReference type="NCBIfam" id="TIGR00756">
    <property type="entry name" value="PPR"/>
    <property type="match status" value="3"/>
</dbReference>
<gene>
    <name evidence="6" type="ORF">ZEAMMB73_Zm00001d045492</name>
</gene>
<dbReference type="FunFam" id="1.25.40.10:FF:000713">
    <property type="entry name" value="Pentatricopeptide repeat-containing protein"/>
    <property type="match status" value="1"/>
</dbReference>
<dbReference type="InParanoid" id="K7VSV1"/>
<feature type="repeat" description="PPR" evidence="4">
    <location>
        <begin position="213"/>
        <end position="247"/>
    </location>
</feature>
<dbReference type="PANTHER" id="PTHR45717:SF14">
    <property type="entry name" value="LARGE RIBOSOMAL SUBUNIT PROTEIN ML101 (RPPR4)"/>
    <property type="match status" value="1"/>
</dbReference>
<accession>K7VSV1</accession>
<dbReference type="FunCoup" id="K7VSV1">
    <property type="interactions" value="1768"/>
</dbReference>
<evidence type="ECO:0000256" key="4">
    <source>
        <dbReference type="PROSITE-ProRule" id="PRU00708"/>
    </source>
</evidence>
<dbReference type="EMBL" id="CM000785">
    <property type="protein sequence ID" value="AQL02396.1"/>
    <property type="molecule type" value="Genomic_DNA"/>
</dbReference>
<evidence type="ECO:0000256" key="2">
    <source>
        <dbReference type="ARBA" id="ARBA00022737"/>
    </source>
</evidence>
<dbReference type="InterPro" id="IPR011990">
    <property type="entry name" value="TPR-like_helical_dom_sf"/>
</dbReference>
<evidence type="ECO:0000256" key="1">
    <source>
        <dbReference type="ARBA" id="ARBA00007626"/>
    </source>
</evidence>
<feature type="region of interest" description="Disordered" evidence="5">
    <location>
        <begin position="387"/>
        <end position="435"/>
    </location>
</feature>
<dbReference type="GO" id="GO:0003729">
    <property type="term" value="F:mRNA binding"/>
    <property type="evidence" value="ECO:0007669"/>
    <property type="project" value="UniProtKB-ARBA"/>
</dbReference>
<dbReference type="AlphaFoldDB" id="K7VSV1"/>
<dbReference type="SUPFAM" id="SSF48452">
    <property type="entry name" value="TPR-like"/>
    <property type="match status" value="1"/>
</dbReference>
<evidence type="ECO:0000256" key="3">
    <source>
        <dbReference type="ARBA" id="ARBA00022946"/>
    </source>
</evidence>
<protein>
    <submittedName>
        <fullName evidence="6">Pentatricopeptide repeat-containing protein</fullName>
    </submittedName>
</protein>
<feature type="compositionally biased region" description="Polar residues" evidence="5">
    <location>
        <begin position="390"/>
        <end position="399"/>
    </location>
</feature>
<dbReference type="SMR" id="K7VSV1"/>
<comment type="similarity">
    <text evidence="1">Belongs to the PPR family. P subfamily.</text>
</comment>
<dbReference type="eggNOG" id="KOG4197">
    <property type="taxonomic scope" value="Eukaryota"/>
</dbReference>
<dbReference type="EMBL" id="CM000785">
    <property type="protein sequence ID" value="AQL02397.1"/>
    <property type="molecule type" value="Genomic_DNA"/>
</dbReference>
<dbReference type="InterPro" id="IPR002885">
    <property type="entry name" value="PPR_rpt"/>
</dbReference>
<dbReference type="PaxDb" id="4577-GRMZM2G350319_P01"/>
<keyword evidence="2" id="KW-0677">Repeat</keyword>
<feature type="region of interest" description="Disordered" evidence="5">
    <location>
        <begin position="1"/>
        <end position="56"/>
    </location>
</feature>
<evidence type="ECO:0000256" key="5">
    <source>
        <dbReference type="SAM" id="MobiDB-lite"/>
    </source>
</evidence>